<dbReference type="NCBIfam" id="TIGR00461">
    <property type="entry name" value="gcvP"/>
    <property type="match status" value="1"/>
</dbReference>
<dbReference type="EC" id="1.4.4.2" evidence="8"/>
<dbReference type="FunFam" id="3.40.640.10:FF:000005">
    <property type="entry name" value="Glycine dehydrogenase (decarboxylating), mitochondrial"/>
    <property type="match status" value="1"/>
</dbReference>
<dbReference type="Pfam" id="PF02347">
    <property type="entry name" value="GDC-P"/>
    <property type="match status" value="2"/>
</dbReference>
<dbReference type="AlphaFoldDB" id="A0A2R4NLH3"/>
<dbReference type="InterPro" id="IPR003437">
    <property type="entry name" value="GcvP"/>
</dbReference>
<evidence type="ECO:0000313" key="12">
    <source>
        <dbReference type="EMBL" id="AVX36965.1"/>
    </source>
</evidence>
<dbReference type="InterPro" id="IPR015422">
    <property type="entry name" value="PyrdxlP-dep_Trfase_small"/>
</dbReference>
<dbReference type="Proteomes" id="UP000240908">
    <property type="component" value="Chromosome"/>
</dbReference>
<dbReference type="Gene3D" id="3.40.640.10">
    <property type="entry name" value="Type I PLP-dependent aspartate aminotransferase-like (Major domain)"/>
    <property type="match status" value="2"/>
</dbReference>
<evidence type="ECO:0000259" key="11">
    <source>
        <dbReference type="Pfam" id="PF21478"/>
    </source>
</evidence>
<evidence type="ECO:0000256" key="2">
    <source>
        <dbReference type="ARBA" id="ARBA00003788"/>
    </source>
</evidence>
<evidence type="ECO:0000313" key="13">
    <source>
        <dbReference type="EMBL" id="NIL28164.1"/>
    </source>
</evidence>
<evidence type="ECO:0000256" key="1">
    <source>
        <dbReference type="ARBA" id="ARBA00001933"/>
    </source>
</evidence>
<feature type="domain" description="Glycine cleavage system P-protein N-terminal" evidence="10">
    <location>
        <begin position="17"/>
        <end position="440"/>
    </location>
</feature>
<accession>A0A2R4NLH3</accession>
<evidence type="ECO:0000256" key="9">
    <source>
        <dbReference type="PIRSR" id="PIRSR603437-50"/>
    </source>
</evidence>
<dbReference type="Gene3D" id="3.90.1150.10">
    <property type="entry name" value="Aspartate Aminotransferase, domain 1"/>
    <property type="match status" value="2"/>
</dbReference>
<evidence type="ECO:0000256" key="5">
    <source>
        <dbReference type="ARBA" id="ARBA00022898"/>
    </source>
</evidence>
<protein>
    <recommendedName>
        <fullName evidence="8">Glycine dehydrogenase (decarboxylating)</fullName>
        <ecNumber evidence="8">1.4.4.2</ecNumber>
    </recommendedName>
    <alternativeName>
        <fullName evidence="8">Glycine cleavage system P-protein</fullName>
    </alternativeName>
    <alternativeName>
        <fullName evidence="8">Glycine decarboxylase</fullName>
    </alternativeName>
    <alternativeName>
        <fullName evidence="8">Glycine dehydrogenase (aminomethyl-transferring)</fullName>
    </alternativeName>
</protein>
<comment type="catalytic activity">
    <reaction evidence="7 8">
        <text>N(6)-[(R)-lipoyl]-L-lysyl-[glycine-cleavage complex H protein] + glycine + H(+) = N(6)-[(R)-S(8)-aminomethyldihydrolipoyl]-L-lysyl-[glycine-cleavage complex H protein] + CO2</text>
        <dbReference type="Rhea" id="RHEA:24304"/>
        <dbReference type="Rhea" id="RHEA-COMP:10494"/>
        <dbReference type="Rhea" id="RHEA-COMP:10495"/>
        <dbReference type="ChEBI" id="CHEBI:15378"/>
        <dbReference type="ChEBI" id="CHEBI:16526"/>
        <dbReference type="ChEBI" id="CHEBI:57305"/>
        <dbReference type="ChEBI" id="CHEBI:83099"/>
        <dbReference type="ChEBI" id="CHEBI:83143"/>
        <dbReference type="EC" id="1.4.4.2"/>
    </reaction>
</comment>
<reference evidence="12" key="1">
    <citation type="journal article" date="2018" name="Genome Announc.">
        <title>First complete genome sequence of Yersinia massiliensis.</title>
        <authorList>
            <person name="Thomas M.C."/>
            <person name="Arling V."/>
            <person name="Goji N."/>
            <person name="Janzen T.W."/>
            <person name="Duceppe M.-O."/>
            <person name="Mathews A."/>
            <person name="Carrillo C."/>
            <person name="Amoako K."/>
        </authorList>
    </citation>
    <scope>NUCLEOTIDE SEQUENCE</scope>
    <source>
        <strain evidence="12">GTA</strain>
    </source>
</reference>
<dbReference type="GO" id="GO:0005960">
    <property type="term" value="C:glycine cleavage complex"/>
    <property type="evidence" value="ECO:0007669"/>
    <property type="project" value="TreeGrafter"/>
</dbReference>
<sequence>MTQNLSQLEHNDAFIARHIGSSAEQQQQMLAAIGASSLKTLIQQIVPADIQLPSPPPVGDAATEHQALAELKGIASQNQCYKSYIGMGYSPVLTPPVILRNMLENPGWYTAYTPYQPEVSQGRLEALLNFQQLTQDLTGLDLASASLLDEATAAAESMALAKRASKLKEANRFFVADDVHPQTLDVVLTRAETFGFEVIIDRAERVLELDGVFGVLLQQVGTTGELHDYSALLAELKKRKIMTSVAADIMALVLLTAPGKQGADVVFGSAQRFGVPMGYGGPHAAFFACRDEFKRSMPGRIIGVSRDAAGNTALRMAMQTREQHIRREKANSNICTSQVLLANIASLYAVYHGPQGLQRIAGRIHRMTDILAAGLQQAGLTLRFQHWFDTLTVDIKDKAAVLARALSFGINLRTDIHGAVGITLDETTSREDIQALFSLLIGDNHGLDIDQLDAKVSQHSQSIPASMLRQDAILTHPVFNRYHSETEMMRYMHRLERKDLALNQAMIPLGSCTMKLNAAAEMIPITWPEFAELHPFCPPEQAAGYQQMIGQLSQWLVQLTGYDAVCMQPNSGAQGEYAGLLAIRRYHESRNQASRHICLIPSSAHGTNPASAQMAGMSVVVVACDTKGNIDLHDLRKKAGEAGDELSCIMVTYPSTHGVYEETIREVCQIVHQFGGQVYLDGANMNAQVGITTPGYIGADVSHLNLHKTFCIPHGGGGPGMGPIGVKAHLAPFVPGHSVVQIDGMTTQQGAVSAAPFGSASILPISWMYIRMMGADGLKQASQVAILNANYIATRLKGAYPVLYTGHDGRVAHECILDIRPLKEATGISEMDIAKRLIDFGFHAPTMSFPVAGTLMVEPTESESKVELDRFIDAMLAIRAEIEKVAKGEWPLEDNPLVNAPHTQAELVGDWQHPYSRELAVFPIAGVLENKYWPTVKRLDDVYGDRNLFCSCVPMTDYE</sequence>
<keyword evidence="14" id="KW-1185">Reference proteome</keyword>
<dbReference type="InterPro" id="IPR015421">
    <property type="entry name" value="PyrdxlP-dep_Trfase_major"/>
</dbReference>
<evidence type="ECO:0000313" key="14">
    <source>
        <dbReference type="Proteomes" id="UP000240908"/>
    </source>
</evidence>
<evidence type="ECO:0000256" key="8">
    <source>
        <dbReference type="HAMAP-Rule" id="MF_00711"/>
    </source>
</evidence>
<dbReference type="NCBIfam" id="NF003346">
    <property type="entry name" value="PRK04366.1"/>
    <property type="match status" value="1"/>
</dbReference>
<evidence type="ECO:0000256" key="7">
    <source>
        <dbReference type="ARBA" id="ARBA00049026"/>
    </source>
</evidence>
<proteinExistence type="inferred from homology"/>
<reference evidence="13" key="2">
    <citation type="submission" date="2020-03" db="EMBL/GenBank/DDBJ databases">
        <authorList>
            <person name="Kislichkina A."/>
            <person name="Dentovskaya S."/>
            <person name="Shaikhutdinov R."/>
            <person name="Ivanov S."/>
            <person name="Sizova A."/>
            <person name="Solomentsev V."/>
            <person name="Bogun A."/>
        </authorList>
    </citation>
    <scope>NUCLEOTIDE SEQUENCE</scope>
    <source>
        <strain evidence="13">SCPM-O-B-8025</strain>
    </source>
</reference>
<dbReference type="Proteomes" id="UP000698240">
    <property type="component" value="Unassembled WGS sequence"/>
</dbReference>
<keyword evidence="5 8" id="KW-0663">Pyridoxal phosphate</keyword>
<dbReference type="EMBL" id="JAASAN010000008">
    <property type="protein sequence ID" value="NIL28164.1"/>
    <property type="molecule type" value="Genomic_DNA"/>
</dbReference>
<dbReference type="InterPro" id="IPR049316">
    <property type="entry name" value="GDC-P_C"/>
</dbReference>
<gene>
    <name evidence="8 13" type="primary">gcvP</name>
    <name evidence="12" type="ORF">DA391_04395</name>
    <name evidence="13" type="ORF">HB980_16630</name>
</gene>
<feature type="domain" description="Glycine cleavage system P-protein N-terminal" evidence="10">
    <location>
        <begin position="461"/>
        <end position="739"/>
    </location>
</feature>
<evidence type="ECO:0000256" key="3">
    <source>
        <dbReference type="ARBA" id="ARBA00010756"/>
    </source>
</evidence>
<feature type="modified residue" description="N6-(pyridoxal phosphate)lysine" evidence="8 9">
    <location>
        <position position="708"/>
    </location>
</feature>
<evidence type="ECO:0000256" key="6">
    <source>
        <dbReference type="ARBA" id="ARBA00023002"/>
    </source>
</evidence>
<feature type="domain" description="Glycine dehydrogenase C-terminal" evidence="11">
    <location>
        <begin position="781"/>
        <end position="902"/>
    </location>
</feature>
<organism evidence="13 15">
    <name type="scientific">Yersinia massiliensis</name>
    <dbReference type="NCBI Taxonomy" id="419257"/>
    <lineage>
        <taxon>Bacteria</taxon>
        <taxon>Pseudomonadati</taxon>
        <taxon>Pseudomonadota</taxon>
        <taxon>Gammaproteobacteria</taxon>
        <taxon>Enterobacterales</taxon>
        <taxon>Yersiniaceae</taxon>
        <taxon>Yersinia</taxon>
    </lineage>
</organism>
<comment type="cofactor">
    <cofactor evidence="1 8 9">
        <name>pyridoxal 5'-phosphate</name>
        <dbReference type="ChEBI" id="CHEBI:597326"/>
    </cofactor>
</comment>
<dbReference type="InterPro" id="IPR015424">
    <property type="entry name" value="PyrdxlP-dep_Trfase"/>
</dbReference>
<dbReference type="GO" id="GO:0019464">
    <property type="term" value="P:glycine decarboxylation via glycine cleavage system"/>
    <property type="evidence" value="ECO:0007669"/>
    <property type="project" value="UniProtKB-UniRule"/>
</dbReference>
<keyword evidence="6 8" id="KW-0560">Oxidoreductase</keyword>
<dbReference type="InterPro" id="IPR020581">
    <property type="entry name" value="GDC_P"/>
</dbReference>
<comment type="subunit">
    <text evidence="4 8">The glycine cleavage system is composed of four proteins: P, T, L and H.</text>
</comment>
<dbReference type="SUPFAM" id="SSF53383">
    <property type="entry name" value="PLP-dependent transferases"/>
    <property type="match status" value="2"/>
</dbReference>
<dbReference type="HAMAP" id="MF_00711">
    <property type="entry name" value="GcvP"/>
    <property type="match status" value="1"/>
</dbReference>
<dbReference type="GO" id="GO:0030170">
    <property type="term" value="F:pyridoxal phosphate binding"/>
    <property type="evidence" value="ECO:0007669"/>
    <property type="project" value="TreeGrafter"/>
</dbReference>
<dbReference type="Pfam" id="PF21478">
    <property type="entry name" value="GcvP2_C"/>
    <property type="match status" value="1"/>
</dbReference>
<comment type="function">
    <text evidence="2 8">The glycine cleavage system catalyzes the degradation of glycine. The P protein binds the alpha-amino group of glycine through its pyridoxal phosphate cofactor; CO(2) is released and the remaining methylamine moiety is then transferred to the lipoamide cofactor of the H protein.</text>
</comment>
<dbReference type="EMBL" id="CP028487">
    <property type="protein sequence ID" value="AVX36965.1"/>
    <property type="molecule type" value="Genomic_DNA"/>
</dbReference>
<comment type="similarity">
    <text evidence="3 8">Belongs to the GcvP family.</text>
</comment>
<dbReference type="GO" id="GO:0016594">
    <property type="term" value="F:glycine binding"/>
    <property type="evidence" value="ECO:0007669"/>
    <property type="project" value="TreeGrafter"/>
</dbReference>
<dbReference type="KEGG" id="yma:DA391_04395"/>
<dbReference type="InterPro" id="IPR049315">
    <property type="entry name" value="GDC-P_N"/>
</dbReference>
<dbReference type="GO" id="GO:0005829">
    <property type="term" value="C:cytosol"/>
    <property type="evidence" value="ECO:0007669"/>
    <property type="project" value="TreeGrafter"/>
</dbReference>
<evidence type="ECO:0000313" key="15">
    <source>
        <dbReference type="Proteomes" id="UP000698240"/>
    </source>
</evidence>
<dbReference type="CDD" id="cd00613">
    <property type="entry name" value="GDC-P"/>
    <property type="match status" value="2"/>
</dbReference>
<evidence type="ECO:0000259" key="10">
    <source>
        <dbReference type="Pfam" id="PF02347"/>
    </source>
</evidence>
<dbReference type="PANTHER" id="PTHR11773:SF13">
    <property type="entry name" value="GLYCINE DEHYDROGENASE (DECARBOXYLATING)"/>
    <property type="match status" value="1"/>
</dbReference>
<dbReference type="PANTHER" id="PTHR11773">
    <property type="entry name" value="GLYCINE DEHYDROGENASE, DECARBOXYLATING"/>
    <property type="match status" value="1"/>
</dbReference>
<evidence type="ECO:0000256" key="4">
    <source>
        <dbReference type="ARBA" id="ARBA00011690"/>
    </source>
</evidence>
<name>A0A2R4NLH3_9GAMM</name>
<dbReference type="FunFam" id="3.90.1150.10:FF:000007">
    <property type="entry name" value="Glycine dehydrogenase (decarboxylating), mitochondrial"/>
    <property type="match status" value="1"/>
</dbReference>
<dbReference type="FunFam" id="3.40.640.10:FF:000007">
    <property type="entry name" value="glycine dehydrogenase (Decarboxylating), mitochondrial"/>
    <property type="match status" value="1"/>
</dbReference>
<dbReference type="GO" id="GO:0004375">
    <property type="term" value="F:glycine dehydrogenase (decarboxylating) activity"/>
    <property type="evidence" value="ECO:0007669"/>
    <property type="project" value="UniProtKB-EC"/>
</dbReference>
<dbReference type="RefSeq" id="WP_050286432.1">
    <property type="nucleotide sequence ID" value="NZ_CABHYD010000042.1"/>
</dbReference>